<dbReference type="EMBL" id="CP000979">
    <property type="protein sequence ID" value="ACH93839.1"/>
    <property type="molecule type" value="Genomic_DNA"/>
</dbReference>
<dbReference type="AlphaFoldDB" id="B5RNA3"/>
<dbReference type="HOGENOM" id="CLU_076832_0_0_12"/>
<evidence type="ECO:0000313" key="2">
    <source>
        <dbReference type="Proteomes" id="UP000000611"/>
    </source>
</evidence>
<dbReference type="KEGG" id="bdu:BDU_1041"/>
<protein>
    <submittedName>
        <fullName evidence="1">Uncharacterized protein</fullName>
    </submittedName>
</protein>
<organism evidence="1 2">
    <name type="scientific">Borrelia duttonii (strain Ly)</name>
    <dbReference type="NCBI Taxonomy" id="412419"/>
    <lineage>
        <taxon>Bacteria</taxon>
        <taxon>Pseudomonadati</taxon>
        <taxon>Spirochaetota</taxon>
        <taxon>Spirochaetia</taxon>
        <taxon>Spirochaetales</taxon>
        <taxon>Borreliaceae</taxon>
        <taxon>Borrelia</taxon>
    </lineage>
</organism>
<geneLocation type="plasmid" evidence="1 2">
    <name>pl165</name>
</geneLocation>
<proteinExistence type="predicted"/>
<reference evidence="1 2" key="1">
    <citation type="journal article" date="2008" name="PLoS Genet.">
        <title>The genome of Borrelia recurrentis, the agent of deadly louse-borne relapsing fever, is a degraded subset of tick-borne Borrelia duttonii.</title>
        <authorList>
            <person name="Lescot M."/>
            <person name="Audic S."/>
            <person name="Robert C."/>
            <person name="Nguyen T.T."/>
            <person name="Blanc G."/>
            <person name="Cutler S.J."/>
            <person name="Wincker P."/>
            <person name="Couloux A."/>
            <person name="Claverie J.-M."/>
            <person name="Raoult D."/>
            <person name="Drancourt M."/>
        </authorList>
    </citation>
    <scope>NUCLEOTIDE SEQUENCE [LARGE SCALE GENOMIC DNA]</scope>
    <source>
        <strain evidence="1 2">Ly</strain>
    </source>
</reference>
<evidence type="ECO:0000313" key="1">
    <source>
        <dbReference type="EMBL" id="ACH93839.1"/>
    </source>
</evidence>
<sequence>MKLHYILLCRLNHKRRILMQRMRVIILLFSVCVLSCGQDRVITPDKYGMRKIRSFPTITPDVKVKSGNSGLTSDAQVEVIERFNNRTKRVPKTPKKAYAKFKRSYDKLKRFYNRRPKNFNVSLFDSIRKKFGVDEKQGFKDSVYESLNGDIISLNNLEKILMLTKGSGDAYSVELNSRPLLIKLCGIVGSSIFAIMNETGAILSKDNLALMQDSQDVDGINNLGNKMDDIREKWREMVKLLQNIINNAARFATQEDVIQNLQPIIDLDTLRGDQESTSQLCSLKNELLDLCYQIEEQVRKLRLGLVKSN</sequence>
<name>B5RNA3_BORDL</name>
<keyword evidence="1" id="KW-0614">Plasmid</keyword>
<gene>
    <name evidence="1" type="ordered locus">BDU_1041</name>
</gene>
<dbReference type="Proteomes" id="UP000000611">
    <property type="component" value="Plasmid pl165"/>
</dbReference>
<keyword evidence="2" id="KW-1185">Reference proteome</keyword>
<accession>B5RNA3</accession>